<dbReference type="InterPro" id="IPR036388">
    <property type="entry name" value="WH-like_DNA-bd_sf"/>
</dbReference>
<evidence type="ECO:0000259" key="6">
    <source>
        <dbReference type="Pfam" id="PF08281"/>
    </source>
</evidence>
<dbReference type="CDD" id="cd06171">
    <property type="entry name" value="Sigma70_r4"/>
    <property type="match status" value="1"/>
</dbReference>
<dbReference type="Proteomes" id="UP000192276">
    <property type="component" value="Unassembled WGS sequence"/>
</dbReference>
<dbReference type="InterPro" id="IPR007627">
    <property type="entry name" value="RNA_pol_sigma70_r2"/>
</dbReference>
<dbReference type="InterPro" id="IPR014284">
    <property type="entry name" value="RNA_pol_sigma-70_dom"/>
</dbReference>
<dbReference type="STRING" id="550983.A4R26_02240"/>
<evidence type="ECO:0000256" key="4">
    <source>
        <dbReference type="ARBA" id="ARBA00023163"/>
    </source>
</evidence>
<dbReference type="PANTHER" id="PTHR43133:SF46">
    <property type="entry name" value="RNA POLYMERASE SIGMA-70 FACTOR ECF SUBFAMILY"/>
    <property type="match status" value="1"/>
</dbReference>
<keyword evidence="2" id="KW-0805">Transcription regulation</keyword>
<dbReference type="GO" id="GO:0006352">
    <property type="term" value="P:DNA-templated transcription initiation"/>
    <property type="evidence" value="ECO:0007669"/>
    <property type="project" value="InterPro"/>
</dbReference>
<dbReference type="NCBIfam" id="TIGR02937">
    <property type="entry name" value="sigma70-ECF"/>
    <property type="match status" value="1"/>
</dbReference>
<feature type="domain" description="RNA polymerase sigma factor 70 region 4 type 2" evidence="6">
    <location>
        <begin position="128"/>
        <end position="175"/>
    </location>
</feature>
<evidence type="ECO:0000259" key="5">
    <source>
        <dbReference type="Pfam" id="PF04542"/>
    </source>
</evidence>
<comment type="similarity">
    <text evidence="1">Belongs to the sigma-70 factor family. ECF subfamily.</text>
</comment>
<dbReference type="Gene3D" id="1.10.1740.10">
    <property type="match status" value="1"/>
</dbReference>
<dbReference type="InterPro" id="IPR013324">
    <property type="entry name" value="RNA_pol_sigma_r3/r4-like"/>
</dbReference>
<proteinExistence type="inferred from homology"/>
<dbReference type="InterPro" id="IPR013325">
    <property type="entry name" value="RNA_pol_sigma_r2"/>
</dbReference>
<dbReference type="EMBL" id="LWBP01000001">
    <property type="protein sequence ID" value="OQP68692.1"/>
    <property type="molecule type" value="Genomic_DNA"/>
</dbReference>
<dbReference type="PANTHER" id="PTHR43133">
    <property type="entry name" value="RNA POLYMERASE ECF-TYPE SIGMA FACTO"/>
    <property type="match status" value="1"/>
</dbReference>
<keyword evidence="3" id="KW-0731">Sigma factor</keyword>
<dbReference type="InterPro" id="IPR013249">
    <property type="entry name" value="RNA_pol_sigma70_r4_t2"/>
</dbReference>
<dbReference type="RefSeq" id="WP_081159461.1">
    <property type="nucleotide sequence ID" value="NZ_LWBP01000001.1"/>
</dbReference>
<dbReference type="OrthoDB" id="1056775at2"/>
<dbReference type="SUPFAM" id="SSF88946">
    <property type="entry name" value="Sigma2 domain of RNA polymerase sigma factors"/>
    <property type="match status" value="1"/>
</dbReference>
<reference evidence="8" key="1">
    <citation type="submission" date="2016-04" db="EMBL/GenBank/DDBJ databases">
        <authorList>
            <person name="Chen L."/>
            <person name="Zhuang W."/>
            <person name="Wang G."/>
        </authorList>
    </citation>
    <scope>NUCLEOTIDE SEQUENCE [LARGE SCALE GENOMIC DNA]</scope>
    <source>
        <strain evidence="8">208</strain>
    </source>
</reference>
<evidence type="ECO:0000256" key="3">
    <source>
        <dbReference type="ARBA" id="ARBA00023082"/>
    </source>
</evidence>
<sequence>MKNITRIIEGCIAKEHKYQKILYEGYYGYALKTVFRYIFSYEQAVDIVNDGFVKLFSHFQQFEPGNDSDNEKKLMGWLKKIMINTSIDVLRKGNMLSETGSIPEYVWDNTYRGDEADQVLLYKELVILIKELPPAYRMVFNLYVIDGYTHNEIAGLLNIPAGTSKSSLSRARELLQKSLKKIEDAQLCKI</sequence>
<feature type="domain" description="RNA polymerase sigma-70 region 2" evidence="5">
    <location>
        <begin position="22"/>
        <end position="92"/>
    </location>
</feature>
<dbReference type="GO" id="GO:0016987">
    <property type="term" value="F:sigma factor activity"/>
    <property type="evidence" value="ECO:0007669"/>
    <property type="project" value="UniProtKB-KW"/>
</dbReference>
<organism evidence="7 8">
    <name type="scientific">Niastella populi</name>
    <dbReference type="NCBI Taxonomy" id="550983"/>
    <lineage>
        <taxon>Bacteria</taxon>
        <taxon>Pseudomonadati</taxon>
        <taxon>Bacteroidota</taxon>
        <taxon>Chitinophagia</taxon>
        <taxon>Chitinophagales</taxon>
        <taxon>Chitinophagaceae</taxon>
        <taxon>Niastella</taxon>
    </lineage>
</organism>
<gene>
    <name evidence="7" type="ORF">A4R26_02240</name>
</gene>
<accession>A0A1V9GDR8</accession>
<dbReference type="SUPFAM" id="SSF88659">
    <property type="entry name" value="Sigma3 and sigma4 domains of RNA polymerase sigma factors"/>
    <property type="match status" value="1"/>
</dbReference>
<evidence type="ECO:0000313" key="8">
    <source>
        <dbReference type="Proteomes" id="UP000192276"/>
    </source>
</evidence>
<evidence type="ECO:0000313" key="7">
    <source>
        <dbReference type="EMBL" id="OQP68692.1"/>
    </source>
</evidence>
<keyword evidence="4" id="KW-0804">Transcription</keyword>
<evidence type="ECO:0000256" key="2">
    <source>
        <dbReference type="ARBA" id="ARBA00023015"/>
    </source>
</evidence>
<name>A0A1V9GDR8_9BACT</name>
<comment type="caution">
    <text evidence="7">The sequence shown here is derived from an EMBL/GenBank/DDBJ whole genome shotgun (WGS) entry which is preliminary data.</text>
</comment>
<dbReference type="GO" id="GO:0003677">
    <property type="term" value="F:DNA binding"/>
    <property type="evidence" value="ECO:0007669"/>
    <property type="project" value="InterPro"/>
</dbReference>
<evidence type="ECO:0000256" key="1">
    <source>
        <dbReference type="ARBA" id="ARBA00010641"/>
    </source>
</evidence>
<dbReference type="Pfam" id="PF08281">
    <property type="entry name" value="Sigma70_r4_2"/>
    <property type="match status" value="1"/>
</dbReference>
<protein>
    <submittedName>
        <fullName evidence="7">RNA polymerase subunit sigma-24</fullName>
    </submittedName>
</protein>
<dbReference type="Gene3D" id="1.10.10.10">
    <property type="entry name" value="Winged helix-like DNA-binding domain superfamily/Winged helix DNA-binding domain"/>
    <property type="match status" value="1"/>
</dbReference>
<dbReference type="InterPro" id="IPR039425">
    <property type="entry name" value="RNA_pol_sigma-70-like"/>
</dbReference>
<dbReference type="Pfam" id="PF04542">
    <property type="entry name" value="Sigma70_r2"/>
    <property type="match status" value="1"/>
</dbReference>
<dbReference type="AlphaFoldDB" id="A0A1V9GDR8"/>
<keyword evidence="8" id="KW-1185">Reference proteome</keyword>